<feature type="chain" id="PRO_5017041712" evidence="2">
    <location>
        <begin position="24"/>
        <end position="193"/>
    </location>
</feature>
<feature type="signal peptide" evidence="2">
    <location>
        <begin position="1"/>
        <end position="23"/>
    </location>
</feature>
<evidence type="ECO:0000313" key="4">
    <source>
        <dbReference type="Proteomes" id="UP000252707"/>
    </source>
</evidence>
<evidence type="ECO:0000256" key="1">
    <source>
        <dbReference type="SAM" id="Phobius"/>
    </source>
</evidence>
<evidence type="ECO:0000256" key="2">
    <source>
        <dbReference type="SAM" id="SignalP"/>
    </source>
</evidence>
<proteinExistence type="predicted"/>
<dbReference type="EMBL" id="QPJY01000009">
    <property type="protein sequence ID" value="RCX26540.1"/>
    <property type="molecule type" value="Genomic_DNA"/>
</dbReference>
<reference evidence="3 4" key="1">
    <citation type="submission" date="2018-07" db="EMBL/GenBank/DDBJ databases">
        <title>Genomic Encyclopedia of Type Strains, Phase IV (KMG-IV): sequencing the most valuable type-strain genomes for metagenomic binning, comparative biology and taxonomic classification.</title>
        <authorList>
            <person name="Goeker M."/>
        </authorList>
    </citation>
    <scope>NUCLEOTIDE SEQUENCE [LARGE SCALE GENOMIC DNA]</scope>
    <source>
        <strain evidence="3 4">DSM 26407</strain>
    </source>
</reference>
<evidence type="ECO:0000313" key="3">
    <source>
        <dbReference type="EMBL" id="RCX26540.1"/>
    </source>
</evidence>
<keyword evidence="4" id="KW-1185">Reference proteome</keyword>
<feature type="transmembrane region" description="Helical" evidence="1">
    <location>
        <begin position="172"/>
        <end position="191"/>
    </location>
</feature>
<comment type="caution">
    <text evidence="3">The sequence shown here is derived from an EMBL/GenBank/DDBJ whole genome shotgun (WGS) entry which is preliminary data.</text>
</comment>
<organism evidence="3 4">
    <name type="scientific">Thioalbus denitrificans</name>
    <dbReference type="NCBI Taxonomy" id="547122"/>
    <lineage>
        <taxon>Bacteria</taxon>
        <taxon>Pseudomonadati</taxon>
        <taxon>Pseudomonadota</taxon>
        <taxon>Gammaproteobacteria</taxon>
        <taxon>Chromatiales</taxon>
        <taxon>Ectothiorhodospiraceae</taxon>
        <taxon>Thioalbus</taxon>
    </lineage>
</organism>
<keyword evidence="1" id="KW-0812">Transmembrane</keyword>
<keyword evidence="2" id="KW-0732">Signal</keyword>
<protein>
    <submittedName>
        <fullName evidence="3">Nickel transport protein</fullName>
    </submittedName>
</protein>
<keyword evidence="1" id="KW-1133">Transmembrane helix</keyword>
<sequence length="193" mass="20111">MRPGAALLRGVLALLLAALPLQAALAHKIKVFATAEGRTIEGYVYFPGGGRGRNLQVLFLGPDGARLGETATDADGRFRYEAASAVDHRVVVDSGDGHRGEYVVSAAELGGAPPAGAGAAPATAAARNAPEAPAGTADAALEQLVDRAVARHVRPLREQLEAYEEKVRLHDVLGGLGWILGLFGLAAWLHARR</sequence>
<keyword evidence="1" id="KW-0472">Membrane</keyword>
<gene>
    <name evidence="3" type="ORF">DFQ59_10969</name>
</gene>
<accession>A0A369BXV6</accession>
<dbReference type="OrthoDB" id="8447011at2"/>
<dbReference type="AlphaFoldDB" id="A0A369BXV6"/>
<dbReference type="RefSeq" id="WP_114280621.1">
    <property type="nucleotide sequence ID" value="NZ_QPJY01000009.1"/>
</dbReference>
<name>A0A369BXV6_9GAMM</name>
<dbReference type="Proteomes" id="UP000252707">
    <property type="component" value="Unassembled WGS sequence"/>
</dbReference>